<evidence type="ECO:0000313" key="3">
    <source>
        <dbReference type="Proteomes" id="UP000236318"/>
    </source>
</evidence>
<dbReference type="SUPFAM" id="SSF54593">
    <property type="entry name" value="Glyoxalase/Bleomycin resistance protein/Dihydroxybiphenyl dioxygenase"/>
    <property type="match status" value="1"/>
</dbReference>
<dbReference type="PANTHER" id="PTHR33990:SF2">
    <property type="entry name" value="PHNB-LIKE DOMAIN-CONTAINING PROTEIN"/>
    <property type="match status" value="1"/>
</dbReference>
<proteinExistence type="predicted"/>
<dbReference type="Pfam" id="PF06983">
    <property type="entry name" value="3-dmu-9_3-mt"/>
    <property type="match status" value="1"/>
</dbReference>
<gene>
    <name evidence="2" type="ORF">MAAFP003_4303</name>
</gene>
<name>A0A2K4YFR1_9MYCO</name>
<evidence type="ECO:0000313" key="2">
    <source>
        <dbReference type="EMBL" id="SOX55611.1"/>
    </source>
</evidence>
<accession>A0A2K4YFR1</accession>
<sequence length="167" mass="18534">MPSITPSLWFDHNMEEAATFYISVFPNSRIEEFNRSTDAGPGEPGSVLSGTFVLDGTRFIGINGGPHFTFSEAVSFTIECKDQNEVDYYWERLTDGGEESQCGWCKDRFGLSWQVVPNRLYELVSHPDPARATAATQAMYGMRKIIVADLERAAAEASGQASEPHSR</sequence>
<dbReference type="RefSeq" id="WP_096289756.1">
    <property type="nucleotide sequence ID" value="NZ_FXEG02000005.1"/>
</dbReference>
<dbReference type="PIRSF" id="PIRSF021700">
    <property type="entry name" value="3_dmu_93_MTrfase"/>
    <property type="match status" value="1"/>
</dbReference>
<dbReference type="EMBL" id="FXEG02000005">
    <property type="protein sequence ID" value="SOX55611.1"/>
    <property type="molecule type" value="Genomic_DNA"/>
</dbReference>
<dbReference type="OrthoDB" id="9806473at2"/>
<organism evidence="2 3">
    <name type="scientific">Mycobacterium ahvazicum</name>
    <dbReference type="NCBI Taxonomy" id="1964395"/>
    <lineage>
        <taxon>Bacteria</taxon>
        <taxon>Bacillati</taxon>
        <taxon>Actinomycetota</taxon>
        <taxon>Actinomycetes</taxon>
        <taxon>Mycobacteriales</taxon>
        <taxon>Mycobacteriaceae</taxon>
        <taxon>Mycobacterium</taxon>
        <taxon>Mycobacterium simiae complex</taxon>
    </lineage>
</organism>
<dbReference type="InterPro" id="IPR029068">
    <property type="entry name" value="Glyas_Bleomycin-R_OHBP_Dase"/>
</dbReference>
<dbReference type="PANTHER" id="PTHR33990">
    <property type="entry name" value="PROTEIN YJDN-RELATED"/>
    <property type="match status" value="1"/>
</dbReference>
<reference evidence="2" key="1">
    <citation type="submission" date="2018-01" db="EMBL/GenBank/DDBJ databases">
        <authorList>
            <consortium name="Urmite Genomes"/>
        </authorList>
    </citation>
    <scope>NUCLEOTIDE SEQUENCE [LARGE SCALE GENOMIC DNA]</scope>
    <source>
        <strain evidence="2">AFP003</strain>
    </source>
</reference>
<feature type="domain" description="PhnB-like" evidence="1">
    <location>
        <begin position="3"/>
        <end position="116"/>
    </location>
</feature>
<dbReference type="Proteomes" id="UP000236318">
    <property type="component" value="Unassembled WGS sequence"/>
</dbReference>
<comment type="caution">
    <text evidence="2">The sequence shown here is derived from an EMBL/GenBank/DDBJ whole genome shotgun (WGS) entry which is preliminary data.</text>
</comment>
<dbReference type="Gene3D" id="3.10.180.10">
    <property type="entry name" value="2,3-Dihydroxybiphenyl 1,2-Dioxygenase, domain 1"/>
    <property type="match status" value="1"/>
</dbReference>
<dbReference type="InterPro" id="IPR028973">
    <property type="entry name" value="PhnB-like"/>
</dbReference>
<dbReference type="InterPro" id="IPR009725">
    <property type="entry name" value="3_dmu_93_MTrfase"/>
</dbReference>
<dbReference type="AlphaFoldDB" id="A0A2K4YFR1"/>
<keyword evidence="3" id="KW-1185">Reference proteome</keyword>
<dbReference type="CDD" id="cd06588">
    <property type="entry name" value="PhnB_like"/>
    <property type="match status" value="1"/>
</dbReference>
<evidence type="ECO:0000259" key="1">
    <source>
        <dbReference type="Pfam" id="PF06983"/>
    </source>
</evidence>
<protein>
    <submittedName>
        <fullName evidence="2">VOC family protein</fullName>
    </submittedName>
</protein>